<keyword evidence="2" id="KW-1185">Reference proteome</keyword>
<sequence length="69" mass="7107">MAAIAKDTEGWHLCSPINSRHALTSPARQDAGRTWAVARPLLASAGGAVGLPLLRCRALLSRGDSGSGI</sequence>
<dbReference type="Proteomes" id="UP000324222">
    <property type="component" value="Unassembled WGS sequence"/>
</dbReference>
<reference evidence="1 2" key="1">
    <citation type="submission" date="2019-05" db="EMBL/GenBank/DDBJ databases">
        <title>Another draft genome of Portunus trituberculatus and its Hox gene families provides insights of decapod evolution.</title>
        <authorList>
            <person name="Jeong J.-H."/>
            <person name="Song I."/>
            <person name="Kim S."/>
            <person name="Choi T."/>
            <person name="Kim D."/>
            <person name="Ryu S."/>
            <person name="Kim W."/>
        </authorList>
    </citation>
    <scope>NUCLEOTIDE SEQUENCE [LARGE SCALE GENOMIC DNA]</scope>
    <source>
        <tissue evidence="1">Muscle</tissue>
    </source>
</reference>
<name>A0A5B7JUP9_PORTR</name>
<protein>
    <submittedName>
        <fullName evidence="1">Uncharacterized protein</fullName>
    </submittedName>
</protein>
<comment type="caution">
    <text evidence="1">The sequence shown here is derived from an EMBL/GenBank/DDBJ whole genome shotgun (WGS) entry which is preliminary data.</text>
</comment>
<accession>A0A5B7JUP9</accession>
<dbReference type="AlphaFoldDB" id="A0A5B7JUP9"/>
<gene>
    <name evidence="1" type="ORF">E2C01_093892</name>
</gene>
<proteinExistence type="predicted"/>
<dbReference type="EMBL" id="VSRR010114429">
    <property type="protein sequence ID" value="MPC98519.1"/>
    <property type="molecule type" value="Genomic_DNA"/>
</dbReference>
<evidence type="ECO:0000313" key="1">
    <source>
        <dbReference type="EMBL" id="MPC98519.1"/>
    </source>
</evidence>
<evidence type="ECO:0000313" key="2">
    <source>
        <dbReference type="Proteomes" id="UP000324222"/>
    </source>
</evidence>
<organism evidence="1 2">
    <name type="scientific">Portunus trituberculatus</name>
    <name type="common">Swimming crab</name>
    <name type="synonym">Neptunus trituberculatus</name>
    <dbReference type="NCBI Taxonomy" id="210409"/>
    <lineage>
        <taxon>Eukaryota</taxon>
        <taxon>Metazoa</taxon>
        <taxon>Ecdysozoa</taxon>
        <taxon>Arthropoda</taxon>
        <taxon>Crustacea</taxon>
        <taxon>Multicrustacea</taxon>
        <taxon>Malacostraca</taxon>
        <taxon>Eumalacostraca</taxon>
        <taxon>Eucarida</taxon>
        <taxon>Decapoda</taxon>
        <taxon>Pleocyemata</taxon>
        <taxon>Brachyura</taxon>
        <taxon>Eubrachyura</taxon>
        <taxon>Portunoidea</taxon>
        <taxon>Portunidae</taxon>
        <taxon>Portuninae</taxon>
        <taxon>Portunus</taxon>
    </lineage>
</organism>